<proteinExistence type="predicted"/>
<protein>
    <submittedName>
        <fullName evidence="4">GNAT family N-acetyltransferase</fullName>
    </submittedName>
</protein>
<evidence type="ECO:0000256" key="1">
    <source>
        <dbReference type="ARBA" id="ARBA00022679"/>
    </source>
</evidence>
<dbReference type="Gene3D" id="3.40.630.30">
    <property type="match status" value="1"/>
</dbReference>
<evidence type="ECO:0000313" key="4">
    <source>
        <dbReference type="EMBL" id="MBL0373259.1"/>
    </source>
</evidence>
<keyword evidence="2" id="KW-0012">Acyltransferase</keyword>
<comment type="caution">
    <text evidence="4">The sequence shown here is derived from an EMBL/GenBank/DDBJ whole genome shotgun (WGS) entry which is preliminary data.</text>
</comment>
<dbReference type="GO" id="GO:0016747">
    <property type="term" value="F:acyltransferase activity, transferring groups other than amino-acyl groups"/>
    <property type="evidence" value="ECO:0007669"/>
    <property type="project" value="InterPro"/>
</dbReference>
<gene>
    <name evidence="4" type="ORF">JJB09_14575</name>
</gene>
<reference evidence="4" key="1">
    <citation type="submission" date="2021-01" db="EMBL/GenBank/DDBJ databases">
        <title>Rhizobium sp. strain KVB221 16S ribosomal RNA gene Genome sequencing and assembly.</title>
        <authorList>
            <person name="Kang M."/>
        </authorList>
    </citation>
    <scope>NUCLEOTIDE SEQUENCE</scope>
    <source>
        <strain evidence="4">KVB221</strain>
    </source>
</reference>
<dbReference type="RefSeq" id="WP_201659414.1">
    <property type="nucleotide sequence ID" value="NZ_JAEQNC010000007.1"/>
</dbReference>
<dbReference type="PANTHER" id="PTHR43877">
    <property type="entry name" value="AMINOALKYLPHOSPHONATE N-ACETYLTRANSFERASE-RELATED-RELATED"/>
    <property type="match status" value="1"/>
</dbReference>
<evidence type="ECO:0000259" key="3">
    <source>
        <dbReference type="PROSITE" id="PS51186"/>
    </source>
</evidence>
<dbReference type="Pfam" id="PF00583">
    <property type="entry name" value="Acetyltransf_1"/>
    <property type="match status" value="1"/>
</dbReference>
<organism evidence="4 5">
    <name type="scientific">Rhizobium setariae</name>
    <dbReference type="NCBI Taxonomy" id="2801340"/>
    <lineage>
        <taxon>Bacteria</taxon>
        <taxon>Pseudomonadati</taxon>
        <taxon>Pseudomonadota</taxon>
        <taxon>Alphaproteobacteria</taxon>
        <taxon>Hyphomicrobiales</taxon>
        <taxon>Rhizobiaceae</taxon>
        <taxon>Rhizobium/Agrobacterium group</taxon>
        <taxon>Rhizobium</taxon>
    </lineage>
</organism>
<dbReference type="PROSITE" id="PS51186">
    <property type="entry name" value="GNAT"/>
    <property type="match status" value="1"/>
</dbReference>
<dbReference type="CDD" id="cd04301">
    <property type="entry name" value="NAT_SF"/>
    <property type="match status" value="1"/>
</dbReference>
<accession>A0A936YMH9</accession>
<dbReference type="InterPro" id="IPR000182">
    <property type="entry name" value="GNAT_dom"/>
</dbReference>
<feature type="domain" description="N-acetyltransferase" evidence="3">
    <location>
        <begin position="5"/>
        <end position="147"/>
    </location>
</feature>
<dbReference type="SUPFAM" id="SSF55729">
    <property type="entry name" value="Acyl-CoA N-acyltransferases (Nat)"/>
    <property type="match status" value="1"/>
</dbReference>
<name>A0A936YMH9_9HYPH</name>
<evidence type="ECO:0000313" key="5">
    <source>
        <dbReference type="Proteomes" id="UP000633219"/>
    </source>
</evidence>
<dbReference type="InterPro" id="IPR050832">
    <property type="entry name" value="Bact_Acetyltransf"/>
</dbReference>
<keyword evidence="1" id="KW-0808">Transferase</keyword>
<keyword evidence="5" id="KW-1185">Reference proteome</keyword>
<dbReference type="InterPro" id="IPR016181">
    <property type="entry name" value="Acyl_CoA_acyltransferase"/>
</dbReference>
<sequence>MPNHRIISDVSEYREDWERLYAGYATYYKVEQSAEMRDKVWNWIREGRTNCLMALDADGRPVGIAHVREFIRPLMATVGGYLDDLYVDPTLRGAGVVDDLFAAAKDLGRARGWSLIRWITREDNYRARAVYDRLATKTNWTTYDLVL</sequence>
<dbReference type="Proteomes" id="UP000633219">
    <property type="component" value="Unassembled WGS sequence"/>
</dbReference>
<dbReference type="EMBL" id="JAEQNC010000007">
    <property type="protein sequence ID" value="MBL0373259.1"/>
    <property type="molecule type" value="Genomic_DNA"/>
</dbReference>
<dbReference type="AlphaFoldDB" id="A0A936YMH9"/>
<evidence type="ECO:0000256" key="2">
    <source>
        <dbReference type="ARBA" id="ARBA00023315"/>
    </source>
</evidence>